<name>K8EWZ9_9CHLO</name>
<feature type="region of interest" description="Disordered" evidence="1">
    <location>
        <begin position="1"/>
        <end position="46"/>
    </location>
</feature>
<feature type="compositionally biased region" description="Basic and acidic residues" evidence="1">
    <location>
        <begin position="18"/>
        <end position="27"/>
    </location>
</feature>
<dbReference type="GO" id="GO:0046521">
    <property type="term" value="P:sphingoid catabolic process"/>
    <property type="evidence" value="ECO:0007669"/>
    <property type="project" value="TreeGrafter"/>
</dbReference>
<accession>K8EWZ9</accession>
<dbReference type="PANTHER" id="PTHR28026:SF9">
    <property type="entry name" value="2-HYDROXY-PALMITIC ACID DIOXYGENASE MPO1"/>
    <property type="match status" value="1"/>
</dbReference>
<feature type="compositionally biased region" description="Basic residues" evidence="1">
    <location>
        <begin position="28"/>
        <end position="38"/>
    </location>
</feature>
<dbReference type="Pfam" id="PF06127">
    <property type="entry name" value="Mpo1-like"/>
    <property type="match status" value="1"/>
</dbReference>
<protein>
    <submittedName>
        <fullName evidence="3">Uncharacterized protein</fullName>
    </submittedName>
</protein>
<dbReference type="GeneID" id="19015449"/>
<feature type="transmembrane region" description="Helical" evidence="2">
    <location>
        <begin position="195"/>
        <end position="215"/>
    </location>
</feature>
<keyword evidence="2" id="KW-0812">Transmembrane</keyword>
<gene>
    <name evidence="3" type="ORF">Bathy06g04680</name>
</gene>
<proteinExistence type="predicted"/>
<sequence>MTTTTTTATPTPPPANDANEKTKESSNKKKTNKNKNRKKELSQRATTEQIAKEMFTAAGILENENEEKIIKENFVNDAAEYFHKHQNFANKWLHLLTMPMLIFTGQCYLQRYEIPVPEYMVDMAYDFAKKYGINHLLYIFAKPTMSHAACAFFYICYASTRDFFAATLWLMCWGIPSTLMSIACMYSWTPIMPQVIKYGWFGGWFMQVVVGHGVIEKRRPTLARGGVRYFIPTFIKTSLYAPFYVWLEVLFGVLLYWPELADEIDDRVDEMNAKEEKELRLKRKKKKTT</sequence>
<dbReference type="InterPro" id="IPR009305">
    <property type="entry name" value="Mpo1-like"/>
</dbReference>
<feature type="transmembrane region" description="Helical" evidence="2">
    <location>
        <begin position="168"/>
        <end position="189"/>
    </location>
</feature>
<dbReference type="GO" id="GO:0016020">
    <property type="term" value="C:membrane"/>
    <property type="evidence" value="ECO:0007669"/>
    <property type="project" value="GOC"/>
</dbReference>
<evidence type="ECO:0000256" key="2">
    <source>
        <dbReference type="SAM" id="Phobius"/>
    </source>
</evidence>
<keyword evidence="4" id="KW-1185">Reference proteome</keyword>
<dbReference type="RefSeq" id="XP_007512385.1">
    <property type="nucleotide sequence ID" value="XM_007512323.1"/>
</dbReference>
<keyword evidence="2" id="KW-0472">Membrane</keyword>
<evidence type="ECO:0000256" key="1">
    <source>
        <dbReference type="SAM" id="MobiDB-lite"/>
    </source>
</evidence>
<keyword evidence="2" id="KW-1133">Transmembrane helix</keyword>
<dbReference type="PANTHER" id="PTHR28026">
    <property type="entry name" value="DUF962 DOMAIN PROTEIN (AFU_ORTHOLOGUE AFUA_8G05310)"/>
    <property type="match status" value="1"/>
</dbReference>
<dbReference type="EMBL" id="FO082273">
    <property type="protein sequence ID" value="CCO16985.1"/>
    <property type="molecule type" value="Genomic_DNA"/>
</dbReference>
<organism evidence="3 4">
    <name type="scientific">Bathycoccus prasinos</name>
    <dbReference type="NCBI Taxonomy" id="41875"/>
    <lineage>
        <taxon>Eukaryota</taxon>
        <taxon>Viridiplantae</taxon>
        <taxon>Chlorophyta</taxon>
        <taxon>Mamiellophyceae</taxon>
        <taxon>Mamiellales</taxon>
        <taxon>Bathycoccaceae</taxon>
        <taxon>Bathycoccus</taxon>
    </lineage>
</organism>
<feature type="transmembrane region" description="Helical" evidence="2">
    <location>
        <begin position="132"/>
        <end position="156"/>
    </location>
</feature>
<dbReference type="Proteomes" id="UP000198341">
    <property type="component" value="Chromosome 6"/>
</dbReference>
<evidence type="ECO:0000313" key="3">
    <source>
        <dbReference type="EMBL" id="CCO16985.1"/>
    </source>
</evidence>
<dbReference type="KEGG" id="bpg:Bathy06g04680"/>
<dbReference type="AlphaFoldDB" id="K8EWZ9"/>
<dbReference type="GO" id="GO:0005783">
    <property type="term" value="C:endoplasmic reticulum"/>
    <property type="evidence" value="ECO:0007669"/>
    <property type="project" value="TreeGrafter"/>
</dbReference>
<feature type="transmembrane region" description="Helical" evidence="2">
    <location>
        <begin position="227"/>
        <end position="247"/>
    </location>
</feature>
<dbReference type="OrthoDB" id="2124888at2759"/>
<reference evidence="3 4" key="1">
    <citation type="submission" date="2011-10" db="EMBL/GenBank/DDBJ databases">
        <authorList>
            <person name="Genoscope - CEA"/>
        </authorList>
    </citation>
    <scope>NUCLEOTIDE SEQUENCE [LARGE SCALE GENOMIC DNA]</scope>
    <source>
        <strain evidence="3 4">RCC 1105</strain>
    </source>
</reference>
<evidence type="ECO:0000313" key="4">
    <source>
        <dbReference type="Proteomes" id="UP000198341"/>
    </source>
</evidence>